<dbReference type="NCBIfam" id="TIGR00556">
    <property type="entry name" value="pantethn_trn"/>
    <property type="match status" value="1"/>
</dbReference>
<keyword evidence="3 8" id="KW-0479">Metal-binding</keyword>
<keyword evidence="8" id="KW-0963">Cytoplasm</keyword>
<protein>
    <recommendedName>
        <fullName evidence="8">Holo-[acyl-carrier-protein] synthase</fullName>
        <shortName evidence="8">Holo-ACP synthase</shortName>
        <ecNumber evidence="8">2.7.8.7</ecNumber>
    </recommendedName>
    <alternativeName>
        <fullName evidence="8">4'-phosphopantetheinyl transferase AcpS</fullName>
    </alternativeName>
</protein>
<dbReference type="OrthoDB" id="517356at2"/>
<dbReference type="RefSeq" id="WP_038560277.1">
    <property type="nucleotide sequence ID" value="NZ_CP007481.1"/>
</dbReference>
<dbReference type="AlphaFoldDB" id="X5GXQ8"/>
<dbReference type="GO" id="GO:0008897">
    <property type="term" value="F:holo-[acyl-carrier-protein] synthase activity"/>
    <property type="evidence" value="ECO:0007669"/>
    <property type="project" value="UniProtKB-UniRule"/>
</dbReference>
<dbReference type="GO" id="GO:0000287">
    <property type="term" value="F:magnesium ion binding"/>
    <property type="evidence" value="ECO:0007669"/>
    <property type="project" value="UniProtKB-UniRule"/>
</dbReference>
<organism evidence="10 11">
    <name type="scientific">Neorickettsia helminthoeca str. Oregon</name>
    <dbReference type="NCBI Taxonomy" id="1286528"/>
    <lineage>
        <taxon>Bacteria</taxon>
        <taxon>Pseudomonadati</taxon>
        <taxon>Pseudomonadota</taxon>
        <taxon>Alphaproteobacteria</taxon>
        <taxon>Rickettsiales</taxon>
        <taxon>Anaplasmataceae</taxon>
        <taxon>Neorickettsia</taxon>
    </lineage>
</organism>
<evidence type="ECO:0000313" key="11">
    <source>
        <dbReference type="Proteomes" id="UP000023755"/>
    </source>
</evidence>
<evidence type="ECO:0000256" key="1">
    <source>
        <dbReference type="ARBA" id="ARBA00022516"/>
    </source>
</evidence>
<keyword evidence="11" id="KW-1185">Reference proteome</keyword>
<evidence type="ECO:0000256" key="2">
    <source>
        <dbReference type="ARBA" id="ARBA00022679"/>
    </source>
</evidence>
<dbReference type="EC" id="2.7.8.7" evidence="8"/>
<dbReference type="KEGG" id="nhm:NHE_0918"/>
<comment type="catalytic activity">
    <reaction evidence="8">
        <text>apo-[ACP] + CoA = holo-[ACP] + adenosine 3',5'-bisphosphate + H(+)</text>
        <dbReference type="Rhea" id="RHEA:12068"/>
        <dbReference type="Rhea" id="RHEA-COMP:9685"/>
        <dbReference type="Rhea" id="RHEA-COMP:9690"/>
        <dbReference type="ChEBI" id="CHEBI:15378"/>
        <dbReference type="ChEBI" id="CHEBI:29999"/>
        <dbReference type="ChEBI" id="CHEBI:57287"/>
        <dbReference type="ChEBI" id="CHEBI:58343"/>
        <dbReference type="ChEBI" id="CHEBI:64479"/>
        <dbReference type="EC" id="2.7.8.7"/>
    </reaction>
</comment>
<dbReference type="STRING" id="1286528.NHE_0918"/>
<evidence type="ECO:0000256" key="8">
    <source>
        <dbReference type="HAMAP-Rule" id="MF_00101"/>
    </source>
</evidence>
<dbReference type="Gene3D" id="3.90.470.20">
    <property type="entry name" value="4'-phosphopantetheinyl transferase domain"/>
    <property type="match status" value="1"/>
</dbReference>
<dbReference type="InterPro" id="IPR002582">
    <property type="entry name" value="ACPS"/>
</dbReference>
<gene>
    <name evidence="8 10" type="primary">acpS</name>
    <name evidence="10" type="ORF">NHE_0918</name>
</gene>
<dbReference type="Proteomes" id="UP000023755">
    <property type="component" value="Chromosome"/>
</dbReference>
<keyword evidence="4 8" id="KW-0276">Fatty acid metabolism</keyword>
<comment type="cofactor">
    <cofactor evidence="8">
        <name>Mg(2+)</name>
        <dbReference type="ChEBI" id="CHEBI:18420"/>
    </cofactor>
</comment>
<comment type="similarity">
    <text evidence="8">Belongs to the P-Pant transferase superfamily. AcpS family.</text>
</comment>
<keyword evidence="6 8" id="KW-0443">Lipid metabolism</keyword>
<evidence type="ECO:0000259" key="9">
    <source>
        <dbReference type="Pfam" id="PF01648"/>
    </source>
</evidence>
<comment type="function">
    <text evidence="8">Transfers the 4'-phosphopantetheine moiety from coenzyme A to a Ser of acyl-carrier-protein.</text>
</comment>
<dbReference type="InterPro" id="IPR008278">
    <property type="entry name" value="4-PPantetheinyl_Trfase_dom"/>
</dbReference>
<evidence type="ECO:0000256" key="5">
    <source>
        <dbReference type="ARBA" id="ARBA00022842"/>
    </source>
</evidence>
<dbReference type="HOGENOM" id="CLU_089696_3_1_5"/>
<keyword evidence="7 8" id="KW-0275">Fatty acid biosynthesis</keyword>
<dbReference type="GO" id="GO:0005737">
    <property type="term" value="C:cytoplasm"/>
    <property type="evidence" value="ECO:0007669"/>
    <property type="project" value="UniProtKB-SubCell"/>
</dbReference>
<feature type="binding site" evidence="8">
    <location>
        <position position="10"/>
    </location>
    <ligand>
        <name>Mg(2+)</name>
        <dbReference type="ChEBI" id="CHEBI:18420"/>
    </ligand>
</feature>
<evidence type="ECO:0000313" key="10">
    <source>
        <dbReference type="EMBL" id="AHX11837.1"/>
    </source>
</evidence>
<keyword evidence="2 8" id="KW-0808">Transferase</keyword>
<accession>X5GXQ8</accession>
<reference evidence="10 11" key="1">
    <citation type="submission" date="2014-03" db="EMBL/GenBank/DDBJ databases">
        <title>Sequencing and Comparison of Genomes and Transcriptome Profiles of Human Ehrlichiosis Agents.</title>
        <authorList>
            <person name="Lin M."/>
            <person name="Daugherty S.C."/>
            <person name="Nagaraj S."/>
            <person name="Cheng Z."/>
            <person name="Xiong Q."/>
            <person name="Lin F.-Y."/>
            <person name="Sengamalay N."/>
            <person name="Ott S."/>
            <person name="Godinez A."/>
            <person name="Tallon L.J."/>
            <person name="Sadzewicz L."/>
            <person name="Fraser C.M."/>
            <person name="Dunning Hotopp J.C."/>
            <person name="Rikihisa Y."/>
        </authorList>
    </citation>
    <scope>NUCLEOTIDE SEQUENCE [LARGE SCALE GENOMIC DNA]</scope>
    <source>
        <strain evidence="10 11">Oregon</strain>
    </source>
</reference>
<comment type="subcellular location">
    <subcellularLocation>
        <location evidence="8">Cytoplasm</location>
    </subcellularLocation>
</comment>
<dbReference type="InterPro" id="IPR037143">
    <property type="entry name" value="4-PPantetheinyl_Trfase_dom_sf"/>
</dbReference>
<dbReference type="HAMAP" id="MF_00101">
    <property type="entry name" value="AcpS"/>
    <property type="match status" value="1"/>
</dbReference>
<keyword evidence="5 8" id="KW-0460">Magnesium</keyword>
<dbReference type="Pfam" id="PF01648">
    <property type="entry name" value="ACPS"/>
    <property type="match status" value="1"/>
</dbReference>
<sequence>MKKKINIGADIVQVSRISRILESYQSRFLKRFFNSWEIEESQLHCGKTRISYLAKRFAAKEAIIKARGHAMGLELKQISIRNNCRGKPFIYFKGRMLRNSQISLSDDGDYALAFVILGDRI</sequence>
<dbReference type="GO" id="GO:0006633">
    <property type="term" value="P:fatty acid biosynthetic process"/>
    <property type="evidence" value="ECO:0007669"/>
    <property type="project" value="UniProtKB-UniRule"/>
</dbReference>
<evidence type="ECO:0000256" key="7">
    <source>
        <dbReference type="ARBA" id="ARBA00023160"/>
    </source>
</evidence>
<dbReference type="EMBL" id="CP007481">
    <property type="protein sequence ID" value="AHX11837.1"/>
    <property type="molecule type" value="Genomic_DNA"/>
</dbReference>
<dbReference type="InterPro" id="IPR004568">
    <property type="entry name" value="Ppantetheine-prot_Trfase_dom"/>
</dbReference>
<keyword evidence="1 8" id="KW-0444">Lipid biosynthesis</keyword>
<proteinExistence type="inferred from homology"/>
<dbReference type="NCBIfam" id="TIGR00516">
    <property type="entry name" value="acpS"/>
    <property type="match status" value="1"/>
</dbReference>
<feature type="binding site" evidence="8">
    <location>
        <position position="61"/>
    </location>
    <ligand>
        <name>Mg(2+)</name>
        <dbReference type="ChEBI" id="CHEBI:18420"/>
    </ligand>
</feature>
<evidence type="ECO:0000256" key="6">
    <source>
        <dbReference type="ARBA" id="ARBA00023098"/>
    </source>
</evidence>
<evidence type="ECO:0000256" key="4">
    <source>
        <dbReference type="ARBA" id="ARBA00022832"/>
    </source>
</evidence>
<dbReference type="SUPFAM" id="SSF56214">
    <property type="entry name" value="4'-phosphopantetheinyl transferase"/>
    <property type="match status" value="1"/>
</dbReference>
<feature type="domain" description="4'-phosphopantetheinyl transferase" evidence="9">
    <location>
        <begin position="7"/>
        <end position="115"/>
    </location>
</feature>
<name>X5GXQ8_9RICK</name>
<evidence type="ECO:0000256" key="3">
    <source>
        <dbReference type="ARBA" id="ARBA00022723"/>
    </source>
</evidence>